<dbReference type="EMBL" id="FUYR01000001">
    <property type="protein sequence ID" value="SKB31172.1"/>
    <property type="molecule type" value="Genomic_DNA"/>
</dbReference>
<dbReference type="SMART" id="SM00065">
    <property type="entry name" value="GAF"/>
    <property type="match status" value="1"/>
</dbReference>
<feature type="domain" description="Histidine kinase" evidence="3">
    <location>
        <begin position="180"/>
        <end position="381"/>
    </location>
</feature>
<dbReference type="OrthoDB" id="9811889at2"/>
<dbReference type="InterPro" id="IPR029016">
    <property type="entry name" value="GAF-like_dom_sf"/>
</dbReference>
<evidence type="ECO:0000256" key="2">
    <source>
        <dbReference type="ARBA" id="ARBA00012438"/>
    </source>
</evidence>
<dbReference type="InterPro" id="IPR005467">
    <property type="entry name" value="His_kinase_dom"/>
</dbReference>
<proteinExistence type="predicted"/>
<reference evidence="5" key="1">
    <citation type="submission" date="2017-02" db="EMBL/GenBank/DDBJ databases">
        <authorList>
            <person name="Varghese N."/>
            <person name="Submissions S."/>
        </authorList>
    </citation>
    <scope>NUCLEOTIDE SEQUENCE [LARGE SCALE GENOMIC DNA]</scope>
    <source>
        <strain evidence="5">DSM 22385</strain>
    </source>
</reference>
<gene>
    <name evidence="4" type="ORF">SAMN05661099_0433</name>
</gene>
<dbReference type="RefSeq" id="WP_079700949.1">
    <property type="nucleotide sequence ID" value="NZ_FUYR01000001.1"/>
</dbReference>
<dbReference type="PROSITE" id="PS50109">
    <property type="entry name" value="HIS_KIN"/>
    <property type="match status" value="1"/>
</dbReference>
<sequence>MSNSPIPENEVERLLNLAKLDLDYTDLKNDFEDIVAVASKVSGMDVSLINLIDPYTQWTVAKHGLDVDSMPREESVCQYTIMEDSSFEVADLSKDDRFKDRYYVSGSPNLKYYFGIPLTTKQGVNIGALCVLDPELKTISPDKIEILKLLASEVVNKLKQYHAMADLKSELSTANTRQKKIAQDVRDPLAGIIGITEILLEQECEPKENTIEYISLINESSQLILSITNHVLIDETEEANISPNEEFNMNILKGKLEKLYVPLAENKKIQLEFESQAYKNLFPIPKSSVLQIAGTLISTAINLLPSGETLKVVTDVDVQPLQNKLNIEVTGGTTPSNSTSKTLIKRVLDLAQNLAERSGGKVMVSGESEVIKYTFSLPYSA</sequence>
<dbReference type="PANTHER" id="PTHR43102">
    <property type="entry name" value="SLR1143 PROTEIN"/>
    <property type="match status" value="1"/>
</dbReference>
<dbReference type="AlphaFoldDB" id="A0A1T5A814"/>
<evidence type="ECO:0000256" key="1">
    <source>
        <dbReference type="ARBA" id="ARBA00000085"/>
    </source>
</evidence>
<keyword evidence="4" id="KW-0808">Transferase</keyword>
<dbReference type="InterPro" id="IPR003661">
    <property type="entry name" value="HisK_dim/P_dom"/>
</dbReference>
<dbReference type="PANTHER" id="PTHR43102:SF2">
    <property type="entry name" value="GAF DOMAIN-CONTAINING PROTEIN"/>
    <property type="match status" value="1"/>
</dbReference>
<dbReference type="SUPFAM" id="SSF55781">
    <property type="entry name" value="GAF domain-like"/>
    <property type="match status" value="1"/>
</dbReference>
<keyword evidence="5" id="KW-1185">Reference proteome</keyword>
<organism evidence="4 5">
    <name type="scientific">Daejeonella lutea</name>
    <dbReference type="NCBI Taxonomy" id="572036"/>
    <lineage>
        <taxon>Bacteria</taxon>
        <taxon>Pseudomonadati</taxon>
        <taxon>Bacteroidota</taxon>
        <taxon>Sphingobacteriia</taxon>
        <taxon>Sphingobacteriales</taxon>
        <taxon>Sphingobacteriaceae</taxon>
        <taxon>Daejeonella</taxon>
    </lineage>
</organism>
<accession>A0A1T5A814</accession>
<evidence type="ECO:0000259" key="3">
    <source>
        <dbReference type="PROSITE" id="PS50109"/>
    </source>
</evidence>
<name>A0A1T5A814_9SPHI</name>
<dbReference type="GO" id="GO:0000155">
    <property type="term" value="F:phosphorelay sensor kinase activity"/>
    <property type="evidence" value="ECO:0007669"/>
    <property type="project" value="InterPro"/>
</dbReference>
<dbReference type="SUPFAM" id="SSF47384">
    <property type="entry name" value="Homodimeric domain of signal transducing histidine kinase"/>
    <property type="match status" value="1"/>
</dbReference>
<dbReference type="EC" id="2.7.13.3" evidence="2"/>
<evidence type="ECO:0000313" key="4">
    <source>
        <dbReference type="EMBL" id="SKB31172.1"/>
    </source>
</evidence>
<protein>
    <recommendedName>
        <fullName evidence="2">histidine kinase</fullName>
        <ecNumber evidence="2">2.7.13.3</ecNumber>
    </recommendedName>
</protein>
<keyword evidence="4" id="KW-0418">Kinase</keyword>
<dbReference type="Gene3D" id="3.30.450.40">
    <property type="match status" value="1"/>
</dbReference>
<dbReference type="CDD" id="cd00082">
    <property type="entry name" value="HisKA"/>
    <property type="match status" value="1"/>
</dbReference>
<dbReference type="Proteomes" id="UP000189981">
    <property type="component" value="Unassembled WGS sequence"/>
</dbReference>
<dbReference type="STRING" id="572036.SAMN05661099_0433"/>
<comment type="catalytic activity">
    <reaction evidence="1">
        <text>ATP + protein L-histidine = ADP + protein N-phospho-L-histidine.</text>
        <dbReference type="EC" id="2.7.13.3"/>
    </reaction>
</comment>
<evidence type="ECO:0000313" key="5">
    <source>
        <dbReference type="Proteomes" id="UP000189981"/>
    </source>
</evidence>
<dbReference type="InterPro" id="IPR036097">
    <property type="entry name" value="HisK_dim/P_sf"/>
</dbReference>
<dbReference type="InterPro" id="IPR003018">
    <property type="entry name" value="GAF"/>
</dbReference>